<evidence type="ECO:0000313" key="4">
    <source>
        <dbReference type="EMBL" id="GMI51805.1"/>
    </source>
</evidence>
<organism evidence="4 5">
    <name type="scientific">Tetraparma gracilis</name>
    <dbReference type="NCBI Taxonomy" id="2962635"/>
    <lineage>
        <taxon>Eukaryota</taxon>
        <taxon>Sar</taxon>
        <taxon>Stramenopiles</taxon>
        <taxon>Ochrophyta</taxon>
        <taxon>Bolidophyceae</taxon>
        <taxon>Parmales</taxon>
        <taxon>Triparmaceae</taxon>
        <taxon>Tetraparma</taxon>
    </lineage>
</organism>
<keyword evidence="2" id="KW-0732">Signal</keyword>
<dbReference type="InterPro" id="IPR036318">
    <property type="entry name" value="FAD-bd_PCMH-like_sf"/>
</dbReference>
<reference evidence="4 5" key="1">
    <citation type="journal article" date="2023" name="Commun. Biol.">
        <title>Genome analysis of Parmales, the sister group of diatoms, reveals the evolutionary specialization of diatoms from phago-mixotrophs to photoautotrophs.</title>
        <authorList>
            <person name="Ban H."/>
            <person name="Sato S."/>
            <person name="Yoshikawa S."/>
            <person name="Yamada K."/>
            <person name="Nakamura Y."/>
            <person name="Ichinomiya M."/>
            <person name="Sato N."/>
            <person name="Blanc-Mathieu R."/>
            <person name="Endo H."/>
            <person name="Kuwata A."/>
            <person name="Ogata H."/>
        </authorList>
    </citation>
    <scope>NUCLEOTIDE SEQUENCE [LARGE SCALE GENOMIC DNA]</scope>
</reference>
<evidence type="ECO:0000313" key="5">
    <source>
        <dbReference type="Proteomes" id="UP001165060"/>
    </source>
</evidence>
<dbReference type="InterPro" id="IPR007173">
    <property type="entry name" value="ALO_C"/>
</dbReference>
<dbReference type="SUPFAM" id="SSF56176">
    <property type="entry name" value="FAD-binding/transporter-associated domain-like"/>
    <property type="match status" value="1"/>
</dbReference>
<feature type="signal peptide" evidence="2">
    <location>
        <begin position="1"/>
        <end position="21"/>
    </location>
</feature>
<gene>
    <name evidence="4" type="ORF">TeGR_g9193</name>
</gene>
<evidence type="ECO:0000256" key="1">
    <source>
        <dbReference type="ARBA" id="ARBA00023002"/>
    </source>
</evidence>
<dbReference type="InterPro" id="IPR010031">
    <property type="entry name" value="FAD_lactone_oxidase-like"/>
</dbReference>
<dbReference type="PANTHER" id="PTHR43762">
    <property type="entry name" value="L-GULONOLACTONE OXIDASE"/>
    <property type="match status" value="1"/>
</dbReference>
<evidence type="ECO:0000256" key="2">
    <source>
        <dbReference type="SAM" id="SignalP"/>
    </source>
</evidence>
<dbReference type="Gene3D" id="3.30.70.2520">
    <property type="match status" value="1"/>
</dbReference>
<proteinExistence type="predicted"/>
<keyword evidence="1" id="KW-0560">Oxidoreductase</keyword>
<dbReference type="InterPro" id="IPR016166">
    <property type="entry name" value="FAD-bd_PCMH"/>
</dbReference>
<keyword evidence="5" id="KW-1185">Reference proteome</keyword>
<protein>
    <recommendedName>
        <fullName evidence="3">FAD-binding PCMH-type domain-containing protein</fullName>
    </recommendedName>
</protein>
<dbReference type="InterPro" id="IPR006094">
    <property type="entry name" value="Oxid_FAD_bind_N"/>
</dbReference>
<dbReference type="InterPro" id="IPR016171">
    <property type="entry name" value="Vanillyl_alc_oxidase_C-sub2"/>
</dbReference>
<dbReference type="Pfam" id="PF04030">
    <property type="entry name" value="ALO"/>
    <property type="match status" value="1"/>
</dbReference>
<dbReference type="Gene3D" id="3.30.43.10">
    <property type="entry name" value="Uridine Diphospho-n-acetylenolpyruvylglucosamine Reductase, domain 2"/>
    <property type="match status" value="1"/>
</dbReference>
<dbReference type="InterPro" id="IPR016167">
    <property type="entry name" value="FAD-bd_PCMH_sub1"/>
</dbReference>
<sequence length="442" mass="48391">MRPATLILSLLSFSQAPLSDASTNTWMDWDGLQVCHPADLVSDLSSEEAIVDLITSSSHSQIKTVGAGHSFSSIALTDDSSPSTLLLSLDQYAGIVRTELQEDGTTFVEVKAGTRLRDLNTMLSEMVPPLALVNLGATAAQSIAGAIATGTHGTGRSLGSISAAVEGLRIIDASGRVLDSREDPDVVKFGRVALGVLGIVSTVTIRAVPMFKMKKTVLDVPLDELLANHDAWVARYERFQWSFVPYTNTASVILREEVPFDAPVDDCWVSPTPAVCTDLSYKTLVDSLPAYENRTLYTEMEMFVPVEHAVAAVTDFIEYQSQVKPKHDDSKCSLFTNIRYVAADDIPTSMMHNRDIAVLSFICLGDKDATGDSDEFAMYAQGLENITKTKYDGVPHWGKENWATGEELSAFYDFTDFLAFREKVDPGGVFLNEYTRERLSLL</sequence>
<feature type="chain" id="PRO_5046732689" description="FAD-binding PCMH-type domain-containing protein" evidence="2">
    <location>
        <begin position="22"/>
        <end position="442"/>
    </location>
</feature>
<dbReference type="Pfam" id="PF01565">
    <property type="entry name" value="FAD_binding_4"/>
    <property type="match status" value="1"/>
</dbReference>
<feature type="domain" description="FAD-binding PCMH-type" evidence="3">
    <location>
        <begin position="33"/>
        <end position="210"/>
    </location>
</feature>
<dbReference type="InterPro" id="IPR016169">
    <property type="entry name" value="FAD-bd_PCMH_sub2"/>
</dbReference>
<dbReference type="EMBL" id="BRYB01006202">
    <property type="protein sequence ID" value="GMI51805.1"/>
    <property type="molecule type" value="Genomic_DNA"/>
</dbReference>
<evidence type="ECO:0000259" key="3">
    <source>
        <dbReference type="PROSITE" id="PS51387"/>
    </source>
</evidence>
<dbReference type="Gene3D" id="3.30.465.10">
    <property type="match status" value="1"/>
</dbReference>
<accession>A0ABQ6N9P4</accession>
<dbReference type="PANTHER" id="PTHR43762:SF1">
    <property type="entry name" value="D-ARABINONO-1,4-LACTONE OXIDASE"/>
    <property type="match status" value="1"/>
</dbReference>
<dbReference type="PIRSF" id="PIRSF000136">
    <property type="entry name" value="LGO_GLO"/>
    <property type="match status" value="1"/>
</dbReference>
<dbReference type="Proteomes" id="UP001165060">
    <property type="component" value="Unassembled WGS sequence"/>
</dbReference>
<name>A0ABQ6N9P4_9STRA</name>
<dbReference type="Gene3D" id="1.10.45.10">
    <property type="entry name" value="Vanillyl-alcohol Oxidase, Chain A, domain 4"/>
    <property type="match status" value="1"/>
</dbReference>
<comment type="caution">
    <text evidence="4">The sequence shown here is derived from an EMBL/GenBank/DDBJ whole genome shotgun (WGS) entry which is preliminary data.</text>
</comment>
<dbReference type="PROSITE" id="PS51387">
    <property type="entry name" value="FAD_PCMH"/>
    <property type="match status" value="1"/>
</dbReference>